<sequence length="60" mass="6144">MGTAAVLSLILASTPAAARDDGLRKQVKALVKACPAAAKGYDLAALTPDGLATPDYRARF</sequence>
<accession>A0A142W1Q8</accession>
<name>A0A142W1Q8_9SPHN</name>
<dbReference type="AlphaFoldDB" id="A0A142W1Q8"/>
<keyword evidence="1" id="KW-0732">Signal</keyword>
<evidence type="ECO:0000313" key="2">
    <source>
        <dbReference type="EMBL" id="AMU95953.1"/>
    </source>
</evidence>
<dbReference type="EMBL" id="CP013342">
    <property type="protein sequence ID" value="AMU95953.1"/>
    <property type="molecule type" value="Genomic_DNA"/>
</dbReference>
<evidence type="ECO:0000313" key="3">
    <source>
        <dbReference type="Proteomes" id="UP000076234"/>
    </source>
</evidence>
<feature type="signal peptide" evidence="1">
    <location>
        <begin position="1"/>
        <end position="18"/>
    </location>
</feature>
<gene>
    <name evidence="2" type="ORF">AOA14_15190</name>
</gene>
<dbReference type="STRING" id="1219058.AOA14_15190"/>
<protein>
    <submittedName>
        <fullName evidence="2">Uncharacterized protein</fullName>
    </submittedName>
</protein>
<dbReference type="Proteomes" id="UP000076234">
    <property type="component" value="Chromosome"/>
</dbReference>
<feature type="chain" id="PRO_5007502654" evidence="1">
    <location>
        <begin position="19"/>
        <end position="60"/>
    </location>
</feature>
<proteinExistence type="predicted"/>
<organism evidence="2 3">
    <name type="scientific">Sphingopyxis terrae subsp. terrae NBRC 15098</name>
    <dbReference type="NCBI Taxonomy" id="1219058"/>
    <lineage>
        <taxon>Bacteria</taxon>
        <taxon>Pseudomonadati</taxon>
        <taxon>Pseudomonadota</taxon>
        <taxon>Alphaproteobacteria</taxon>
        <taxon>Sphingomonadales</taxon>
        <taxon>Sphingomonadaceae</taxon>
        <taxon>Sphingopyxis</taxon>
    </lineage>
</organism>
<dbReference type="KEGG" id="ster:AOA14_15190"/>
<reference evidence="2 3" key="2">
    <citation type="journal article" date="2016" name="Genome Announc.">
        <title>Complete Genome Sequence of Sphingopyxis terrae Strain 203-1 (NBRC 111660), a Polyethylene Glycol Degrader.</title>
        <authorList>
            <person name="Ohtsubo Y."/>
            <person name="Nonoyama S."/>
            <person name="Nagata Y."/>
            <person name="Numata M."/>
            <person name="Tsuchikane K."/>
            <person name="Hosoyama A."/>
            <person name="Yamazoe A."/>
            <person name="Tsuda M."/>
            <person name="Fujita N."/>
            <person name="Kawai F."/>
        </authorList>
    </citation>
    <scope>NUCLEOTIDE SEQUENCE [LARGE SCALE GENOMIC DNA]</scope>
    <source>
        <strain evidence="2 3">203-1</strain>
    </source>
</reference>
<evidence type="ECO:0000256" key="1">
    <source>
        <dbReference type="SAM" id="SignalP"/>
    </source>
</evidence>
<reference evidence="3" key="1">
    <citation type="submission" date="2015-11" db="EMBL/GenBank/DDBJ databases">
        <title>Complete genome sequence of a polyethylene glycol-degrading strain Sphingopyxis terrae strain 203-1 (NBRC 15098).</title>
        <authorList>
            <person name="Yoshiyuki O."/>
            <person name="Shouta N."/>
            <person name="Nagata Y."/>
            <person name="Numata M."/>
            <person name="Tsuchikane K."/>
            <person name="Hosoyama A."/>
            <person name="Yamazoe A."/>
            <person name="Tsuda M."/>
            <person name="Fujita N."/>
            <person name="Kawai F."/>
        </authorList>
    </citation>
    <scope>NUCLEOTIDE SEQUENCE [LARGE SCALE GENOMIC DNA]</scope>
    <source>
        <strain evidence="3">203-1</strain>
    </source>
</reference>